<dbReference type="NCBIfam" id="NF042907">
    <property type="entry name" value="CPn0927_CPn0928"/>
    <property type="match status" value="1"/>
</dbReference>
<organism evidence="2 3">
    <name type="scientific">Chlamydia serpentis</name>
    <dbReference type="NCBI Taxonomy" id="1967782"/>
    <lineage>
        <taxon>Bacteria</taxon>
        <taxon>Pseudomonadati</taxon>
        <taxon>Chlamydiota</taxon>
        <taxon>Chlamydiia</taxon>
        <taxon>Chlamydiales</taxon>
        <taxon>Chlamydiaceae</taxon>
        <taxon>Chlamydia/Chlamydophila group</taxon>
        <taxon>Chlamydia</taxon>
    </lineage>
</organism>
<dbReference type="RefSeq" id="WP_108896973.1">
    <property type="nucleotide sequence ID" value="NZ_LT993738.1"/>
</dbReference>
<evidence type="ECO:0000313" key="2">
    <source>
        <dbReference type="EMBL" id="SPN74038.1"/>
    </source>
</evidence>
<name>A0A2R8FCB5_9CHLA</name>
<feature type="transmembrane region" description="Helical" evidence="1">
    <location>
        <begin position="51"/>
        <end position="76"/>
    </location>
</feature>
<accession>A0A2R8FCB5</accession>
<dbReference type="KEGG" id="csee:C10C_0901"/>
<sequence length="377" mass="42250">MSSYSITTPPSNTFAGDILNPSPPPKATYFSSHGAKQLSNLKKKHPLFTEIVQLIVKIFKILIGLIILPLGIYWLFQSVCANRVLPYAPNKIFRIFKKKTDTSAFKRADYLSALEKYSKKPEVAYIRRTPIEQDNILIDTLEISLQNAKPDRWLLISLGNDCSLEEIVHSKMFVSWRDLAKSIHANILIYNYPEIMSSTGTVDLKTLGSAHNICAKYLKDTKQGCGAKEIITYGYSLGGLVQSEALRNENLLEDKEVRWVAIKDRCPLSIASAALLYCGKLAEIITNICGWGISTTKNSFNLPCPEIFIYPANPLDRSVIQHDNYFPPEFTLAHAIKNSQHAKNKYFIGEVGLSHTSPLDTNTIAHLSLQILDSLSR</sequence>
<dbReference type="InterPro" id="IPR050037">
    <property type="entry name" value="CPn0927-like928-like"/>
</dbReference>
<dbReference type="OrthoDB" id="17303at2"/>
<protein>
    <submittedName>
        <fullName evidence="2">Chlamydia CHLPS protein (DUF818)</fullName>
    </submittedName>
</protein>
<evidence type="ECO:0000313" key="3">
    <source>
        <dbReference type="Proteomes" id="UP000244926"/>
    </source>
</evidence>
<dbReference type="InterPro" id="IPR008536">
    <property type="entry name" value="DUF818"/>
</dbReference>
<gene>
    <name evidence="2" type="ORF">C10C_0901</name>
</gene>
<keyword evidence="3" id="KW-1185">Reference proteome</keyword>
<keyword evidence="1" id="KW-1133">Transmembrane helix</keyword>
<reference evidence="3" key="1">
    <citation type="submission" date="2017-11" db="EMBL/GenBank/DDBJ databases">
        <authorList>
            <person name="Seth-Smith MB H."/>
        </authorList>
    </citation>
    <scope>NUCLEOTIDE SEQUENCE [LARGE SCALE GENOMIC DNA]</scope>
</reference>
<evidence type="ECO:0000256" key="1">
    <source>
        <dbReference type="SAM" id="Phobius"/>
    </source>
</evidence>
<keyword evidence="1" id="KW-0812">Transmembrane</keyword>
<dbReference type="Proteomes" id="UP000244926">
    <property type="component" value="Chromosome I"/>
</dbReference>
<dbReference type="EMBL" id="LT993738">
    <property type="protein sequence ID" value="SPN74038.1"/>
    <property type="molecule type" value="Genomic_DNA"/>
</dbReference>
<keyword evidence="1" id="KW-0472">Membrane</keyword>
<proteinExistence type="predicted"/>
<dbReference type="Pfam" id="PF05677">
    <property type="entry name" value="DUF818"/>
    <property type="match status" value="1"/>
</dbReference>
<dbReference type="AlphaFoldDB" id="A0A2R8FCB5"/>